<dbReference type="Pfam" id="PF07238">
    <property type="entry name" value="PilZ"/>
    <property type="match status" value="1"/>
</dbReference>
<dbReference type="SUPFAM" id="SSF141371">
    <property type="entry name" value="PilZ domain-like"/>
    <property type="match status" value="1"/>
</dbReference>
<dbReference type="Proteomes" id="UP001300012">
    <property type="component" value="Unassembled WGS sequence"/>
</dbReference>
<reference evidence="2 3" key="1">
    <citation type="submission" date="2022-08" db="EMBL/GenBank/DDBJ databases">
        <title>Paenibacillus endoradicis sp. nov., Paenibacillus radicibacter sp. nov and Paenibacillus pararadicis sp. nov., three cold-adapted plant growth-promoting bacteria isolated from root of Larix gmelinii in Great Khingan.</title>
        <authorList>
            <person name="Xue H."/>
        </authorList>
    </citation>
    <scope>NUCLEOTIDE SEQUENCE [LARGE SCALE GENOMIC DNA]</scope>
    <source>
        <strain evidence="2 3">N5-1-1-5</strain>
    </source>
</reference>
<accession>A0ABT1YLG0</accession>
<sequence length="126" mass="14414">MTVESKRKEPFRYMLTTPTECTFEIIQINGYPISAKPAEAAIIDLSKSGCKLYTKLDLNAENNRIKLLVNLAIDGQAMKYRGTIRWQKQTEHSFHYGIQLELIDSEIDQMLADIKVLATHNKIEVV</sequence>
<gene>
    <name evidence="2" type="ORF">NV381_22810</name>
</gene>
<dbReference type="InterPro" id="IPR009875">
    <property type="entry name" value="PilZ_domain"/>
</dbReference>
<dbReference type="Gene3D" id="2.40.10.220">
    <property type="entry name" value="predicted glycosyltransferase like domains"/>
    <property type="match status" value="1"/>
</dbReference>
<keyword evidence="3" id="KW-1185">Reference proteome</keyword>
<proteinExistence type="predicted"/>
<evidence type="ECO:0000313" key="2">
    <source>
        <dbReference type="EMBL" id="MCR8634023.1"/>
    </source>
</evidence>
<dbReference type="RefSeq" id="WP_258215591.1">
    <property type="nucleotide sequence ID" value="NZ_JANQBD010000017.1"/>
</dbReference>
<feature type="domain" description="PilZ" evidence="1">
    <location>
        <begin position="36"/>
        <end position="111"/>
    </location>
</feature>
<dbReference type="EMBL" id="JANQBD010000017">
    <property type="protein sequence ID" value="MCR8634023.1"/>
    <property type="molecule type" value="Genomic_DNA"/>
</dbReference>
<comment type="caution">
    <text evidence="2">The sequence shown here is derived from an EMBL/GenBank/DDBJ whole genome shotgun (WGS) entry which is preliminary data.</text>
</comment>
<name>A0ABT1YLG0_9BACL</name>
<protein>
    <submittedName>
        <fullName evidence="2">PilZ domain-containing protein</fullName>
    </submittedName>
</protein>
<evidence type="ECO:0000313" key="3">
    <source>
        <dbReference type="Proteomes" id="UP001300012"/>
    </source>
</evidence>
<evidence type="ECO:0000259" key="1">
    <source>
        <dbReference type="Pfam" id="PF07238"/>
    </source>
</evidence>
<organism evidence="2 3">
    <name type="scientific">Paenibacillus radicis</name>
    <name type="common">ex Xue et al. 2023</name>
    <dbReference type="NCBI Taxonomy" id="2972489"/>
    <lineage>
        <taxon>Bacteria</taxon>
        <taxon>Bacillati</taxon>
        <taxon>Bacillota</taxon>
        <taxon>Bacilli</taxon>
        <taxon>Bacillales</taxon>
        <taxon>Paenibacillaceae</taxon>
        <taxon>Paenibacillus</taxon>
    </lineage>
</organism>